<dbReference type="InterPro" id="IPR035909">
    <property type="entry name" value="CheB_C"/>
</dbReference>
<evidence type="ECO:0000256" key="3">
    <source>
        <dbReference type="ARBA" id="ARBA00048267"/>
    </source>
</evidence>
<dbReference type="PANTHER" id="PTHR42872:SF6">
    <property type="entry name" value="PROTEIN-GLUTAMATE METHYLESTERASE_PROTEIN-GLUTAMINE GLUTAMINASE"/>
    <property type="match status" value="1"/>
</dbReference>
<dbReference type="RefSeq" id="WP_248353255.1">
    <property type="nucleotide sequence ID" value="NZ_AP025591.1"/>
</dbReference>
<feature type="active site" evidence="4">
    <location>
        <position position="39"/>
    </location>
</feature>
<dbReference type="Proteomes" id="UP001162891">
    <property type="component" value="Chromosome"/>
</dbReference>
<keyword evidence="7" id="KW-1185">Reference proteome</keyword>
<comment type="catalytic activity">
    <reaction evidence="3">
        <text>[protein]-L-glutamate 5-O-methyl ester + H2O = L-glutamyl-[protein] + methanol + H(+)</text>
        <dbReference type="Rhea" id="RHEA:23236"/>
        <dbReference type="Rhea" id="RHEA-COMP:10208"/>
        <dbReference type="Rhea" id="RHEA-COMP:10311"/>
        <dbReference type="ChEBI" id="CHEBI:15377"/>
        <dbReference type="ChEBI" id="CHEBI:15378"/>
        <dbReference type="ChEBI" id="CHEBI:17790"/>
        <dbReference type="ChEBI" id="CHEBI:29973"/>
        <dbReference type="ChEBI" id="CHEBI:82795"/>
        <dbReference type="EC" id="3.1.1.61"/>
    </reaction>
</comment>
<keyword evidence="4" id="KW-0145">Chemotaxis</keyword>
<evidence type="ECO:0000313" key="7">
    <source>
        <dbReference type="Proteomes" id="UP001162891"/>
    </source>
</evidence>
<dbReference type="InterPro" id="IPR011247">
    <property type="entry name" value="Chemotax_prot-Glu_Me-esterase"/>
</dbReference>
<proteinExistence type="predicted"/>
<dbReference type="Gene3D" id="3.40.50.180">
    <property type="entry name" value="Methylesterase CheB, C-terminal domain"/>
    <property type="match status" value="1"/>
</dbReference>
<dbReference type="EMBL" id="AP025591">
    <property type="protein sequence ID" value="BDG04779.1"/>
    <property type="molecule type" value="Genomic_DNA"/>
</dbReference>
<feature type="domain" description="CheB-type methylesterase" evidence="5">
    <location>
        <begin position="1"/>
        <end position="189"/>
    </location>
</feature>
<dbReference type="PANTHER" id="PTHR42872">
    <property type="entry name" value="PROTEIN-GLUTAMATE METHYLESTERASE/PROTEIN-GLUTAMINE GLUTAMINASE"/>
    <property type="match status" value="1"/>
</dbReference>
<evidence type="ECO:0000259" key="5">
    <source>
        <dbReference type="PROSITE" id="PS50122"/>
    </source>
</evidence>
<feature type="active site" evidence="4">
    <location>
        <position position="131"/>
    </location>
</feature>
<dbReference type="Pfam" id="PF01339">
    <property type="entry name" value="CheB_methylest"/>
    <property type="match status" value="1"/>
</dbReference>
<keyword evidence="1 4" id="KW-0378">Hydrolase</keyword>
<dbReference type="EC" id="3.1.1.61" evidence="2"/>
<reference evidence="7" key="1">
    <citation type="journal article" date="2022" name="Int. J. Syst. Evol. Microbiol.">
        <title>Anaeromyxobacter oryzae sp. nov., Anaeromyxobacter diazotrophicus sp. nov. and Anaeromyxobacter paludicola sp. nov., isolated from paddy soils.</title>
        <authorList>
            <person name="Itoh H."/>
            <person name="Xu Z."/>
            <person name="Mise K."/>
            <person name="Masuda Y."/>
            <person name="Ushijima N."/>
            <person name="Hayakawa C."/>
            <person name="Shiratori Y."/>
            <person name="Senoo K."/>
        </authorList>
    </citation>
    <scope>NUCLEOTIDE SEQUENCE [LARGE SCALE GENOMIC DNA]</scope>
    <source>
        <strain evidence="7">Red232</strain>
    </source>
</reference>
<accession>A0ABN6MUX7</accession>
<evidence type="ECO:0000313" key="6">
    <source>
        <dbReference type="EMBL" id="BDG04779.1"/>
    </source>
</evidence>
<evidence type="ECO:0000256" key="1">
    <source>
        <dbReference type="ARBA" id="ARBA00022801"/>
    </source>
</evidence>
<evidence type="ECO:0000256" key="2">
    <source>
        <dbReference type="ARBA" id="ARBA00039140"/>
    </source>
</evidence>
<name>A0ABN6MUX7_9BACT</name>
<organism evidence="6 7">
    <name type="scientific">Anaeromyxobacter oryzae</name>
    <dbReference type="NCBI Taxonomy" id="2918170"/>
    <lineage>
        <taxon>Bacteria</taxon>
        <taxon>Pseudomonadati</taxon>
        <taxon>Myxococcota</taxon>
        <taxon>Myxococcia</taxon>
        <taxon>Myxococcales</taxon>
        <taxon>Cystobacterineae</taxon>
        <taxon>Anaeromyxobacteraceae</taxon>
        <taxon>Anaeromyxobacter</taxon>
    </lineage>
</organism>
<dbReference type="PIRSF" id="PIRSF036461">
    <property type="entry name" value="Chmtx_methlestr"/>
    <property type="match status" value="1"/>
</dbReference>
<feature type="active site" evidence="4">
    <location>
        <position position="12"/>
    </location>
</feature>
<protein>
    <recommendedName>
        <fullName evidence="2">protein-glutamate methylesterase</fullName>
        <ecNumber evidence="2">3.1.1.61</ecNumber>
    </recommendedName>
</protein>
<evidence type="ECO:0000256" key="4">
    <source>
        <dbReference type="PROSITE-ProRule" id="PRU00050"/>
    </source>
</evidence>
<dbReference type="PROSITE" id="PS50122">
    <property type="entry name" value="CHEB"/>
    <property type="match status" value="1"/>
</dbReference>
<dbReference type="SUPFAM" id="SSF52738">
    <property type="entry name" value="Methylesterase CheB, C-terminal domain"/>
    <property type="match status" value="1"/>
</dbReference>
<sequence length="341" mass="37381">MTGHDIVVIGASAGGLKALSAVLGELPEDIRAAIFVVQHLAADKKSYLPKLLGDITDLPVRSPADDEAILAGHVYVAAPDHHLLLKGDRVRVSRGPQENRFRPSIDALFRSAARAHGSRVIGMVLTGYLDDGTVGLQTIKKRGGITVVQDPAEAEYPSMPMTALRYMTVDHTVPIADAGALLMRLVAEPPLPQEDFPTTTSLEIEANIADQVMNTKEFLENVERIGERTTFTCPDCNGAIWQIGDGEPLKVRCHVGHSFTGEIFAAEQRRNTESALWTAIRIMEERVTFSRLLAERLRKQNLLEEAEVHEKDARAVDDDVTRIRDLVLGTGIRSSRPGDLE</sequence>
<dbReference type="InterPro" id="IPR000673">
    <property type="entry name" value="Sig_transdc_resp-reg_Me-estase"/>
</dbReference>
<dbReference type="CDD" id="cd16433">
    <property type="entry name" value="CheB"/>
    <property type="match status" value="1"/>
</dbReference>
<gene>
    <name evidence="6" type="ORF">AMOR_37750</name>
</gene>